<feature type="region of interest" description="Disordered" evidence="1">
    <location>
        <begin position="13"/>
        <end position="48"/>
    </location>
</feature>
<evidence type="ECO:0000256" key="1">
    <source>
        <dbReference type="SAM" id="MobiDB-lite"/>
    </source>
</evidence>
<accession>A0AAW1SN23</accession>
<comment type="caution">
    <text evidence="2">The sequence shown here is derived from an EMBL/GenBank/DDBJ whole genome shotgun (WGS) entry which is preliminary data.</text>
</comment>
<proteinExistence type="predicted"/>
<name>A0AAW1SN23_9CHLO</name>
<protein>
    <submittedName>
        <fullName evidence="2">Uncharacterized protein</fullName>
    </submittedName>
</protein>
<organism evidence="2 3">
    <name type="scientific">Apatococcus fuscideae</name>
    <dbReference type="NCBI Taxonomy" id="2026836"/>
    <lineage>
        <taxon>Eukaryota</taxon>
        <taxon>Viridiplantae</taxon>
        <taxon>Chlorophyta</taxon>
        <taxon>core chlorophytes</taxon>
        <taxon>Trebouxiophyceae</taxon>
        <taxon>Chlorellales</taxon>
        <taxon>Chlorellaceae</taxon>
        <taxon>Apatococcus</taxon>
    </lineage>
</organism>
<dbReference type="EMBL" id="JALJOV010001423">
    <property type="protein sequence ID" value="KAK9848096.1"/>
    <property type="molecule type" value="Genomic_DNA"/>
</dbReference>
<evidence type="ECO:0000313" key="3">
    <source>
        <dbReference type="Proteomes" id="UP001485043"/>
    </source>
</evidence>
<dbReference type="Proteomes" id="UP001485043">
    <property type="component" value="Unassembled WGS sequence"/>
</dbReference>
<sequence length="116" mass="12826">MVLSILPPAIHHEPYGNRIHTRRSSSADPQIGQHPTSHPLSTPPVPSRAIYQPQGHFSFSLDGGMLVDLHKSIAPEGFHEEKRWQLVHWTWQPTAAKAVSHTGLSPCVADLSRPFG</sequence>
<evidence type="ECO:0000313" key="2">
    <source>
        <dbReference type="EMBL" id="KAK9848096.1"/>
    </source>
</evidence>
<gene>
    <name evidence="2" type="ORF">WJX84_005054</name>
</gene>
<feature type="compositionally biased region" description="Polar residues" evidence="1">
    <location>
        <begin position="24"/>
        <end position="40"/>
    </location>
</feature>
<keyword evidence="3" id="KW-1185">Reference proteome</keyword>
<dbReference type="AlphaFoldDB" id="A0AAW1SN23"/>
<reference evidence="2 3" key="1">
    <citation type="journal article" date="2024" name="Nat. Commun.">
        <title>Phylogenomics reveals the evolutionary origins of lichenization in chlorophyte algae.</title>
        <authorList>
            <person name="Puginier C."/>
            <person name="Libourel C."/>
            <person name="Otte J."/>
            <person name="Skaloud P."/>
            <person name="Haon M."/>
            <person name="Grisel S."/>
            <person name="Petersen M."/>
            <person name="Berrin J.G."/>
            <person name="Delaux P.M."/>
            <person name="Dal Grande F."/>
            <person name="Keller J."/>
        </authorList>
    </citation>
    <scope>NUCLEOTIDE SEQUENCE [LARGE SCALE GENOMIC DNA]</scope>
    <source>
        <strain evidence="2 3">SAG 2523</strain>
    </source>
</reference>